<dbReference type="AlphaFoldDB" id="A0A6A5ZBJ0"/>
<evidence type="ECO:0000313" key="2">
    <source>
        <dbReference type="EMBL" id="KAF2116414.1"/>
    </source>
</evidence>
<name>A0A6A5ZBJ0_9PLEO</name>
<keyword evidence="3" id="KW-1185">Reference proteome</keyword>
<dbReference type="OrthoDB" id="3779071at2759"/>
<evidence type="ECO:0000313" key="3">
    <source>
        <dbReference type="Proteomes" id="UP000799770"/>
    </source>
</evidence>
<dbReference type="EMBL" id="ML977321">
    <property type="protein sequence ID" value="KAF2116414.1"/>
    <property type="molecule type" value="Genomic_DNA"/>
</dbReference>
<proteinExistence type="predicted"/>
<accession>A0A6A5ZBJ0</accession>
<protein>
    <submittedName>
        <fullName evidence="2">Uncharacterized protein</fullName>
    </submittedName>
</protein>
<gene>
    <name evidence="2" type="ORF">BDV96DRAFT_599137</name>
</gene>
<sequence>MADRNSKLKPSEEEKEEKKRQAQIKREELLREWHNNTLSDDAVVKHRAEARLGLQIRLRESKSSRMEVREARDTCKEDGDQEGLANARKALKKHGQHYGHLLRLTKEGMPLKTEVKMRKVWLAESMSLERLLADVELDGVAEFQDPEQVDNVQKIKGEDAEDEMEDFWVSSPSPLGSTNWPQDTDQPAINEITWGRSENVDENLQMFNEEDKRIWQHHESLMRSRCRKANMAEHVIELKLAIQRKVFKQQAVHCHRVNIAYEELTKAISLGEQVPIGTQHPKKRLDTSEFTSAHGGLWRISSTALWAMYVGGESWDLPHWTPGGYMRVHTLSGLSFINIDFGHRSFSVDTIELPEFASKKTTAYTARCDKTGRTFGLEIMFIGKGYMRVIFPVHPILHGDKGCKILPWMDELVHFAATFEDPI</sequence>
<dbReference type="Proteomes" id="UP000799770">
    <property type="component" value="Unassembled WGS sequence"/>
</dbReference>
<evidence type="ECO:0000256" key="1">
    <source>
        <dbReference type="SAM" id="MobiDB-lite"/>
    </source>
</evidence>
<reference evidence="2" key="1">
    <citation type="journal article" date="2020" name="Stud. Mycol.">
        <title>101 Dothideomycetes genomes: a test case for predicting lifestyles and emergence of pathogens.</title>
        <authorList>
            <person name="Haridas S."/>
            <person name="Albert R."/>
            <person name="Binder M."/>
            <person name="Bloem J."/>
            <person name="Labutti K."/>
            <person name="Salamov A."/>
            <person name="Andreopoulos B."/>
            <person name="Baker S."/>
            <person name="Barry K."/>
            <person name="Bills G."/>
            <person name="Bluhm B."/>
            <person name="Cannon C."/>
            <person name="Castanera R."/>
            <person name="Culley D."/>
            <person name="Daum C."/>
            <person name="Ezra D."/>
            <person name="Gonzalez J."/>
            <person name="Henrissat B."/>
            <person name="Kuo A."/>
            <person name="Liang C."/>
            <person name="Lipzen A."/>
            <person name="Lutzoni F."/>
            <person name="Magnuson J."/>
            <person name="Mondo S."/>
            <person name="Nolan M."/>
            <person name="Ohm R."/>
            <person name="Pangilinan J."/>
            <person name="Park H.-J."/>
            <person name="Ramirez L."/>
            <person name="Alfaro M."/>
            <person name="Sun H."/>
            <person name="Tritt A."/>
            <person name="Yoshinaga Y."/>
            <person name="Zwiers L.-H."/>
            <person name="Turgeon B."/>
            <person name="Goodwin S."/>
            <person name="Spatafora J."/>
            <person name="Crous P."/>
            <person name="Grigoriev I."/>
        </authorList>
    </citation>
    <scope>NUCLEOTIDE SEQUENCE</scope>
    <source>
        <strain evidence="2">CBS 627.86</strain>
    </source>
</reference>
<feature type="region of interest" description="Disordered" evidence="1">
    <location>
        <begin position="1"/>
        <end position="23"/>
    </location>
</feature>
<organism evidence="2 3">
    <name type="scientific">Lophiotrema nucula</name>
    <dbReference type="NCBI Taxonomy" id="690887"/>
    <lineage>
        <taxon>Eukaryota</taxon>
        <taxon>Fungi</taxon>
        <taxon>Dikarya</taxon>
        <taxon>Ascomycota</taxon>
        <taxon>Pezizomycotina</taxon>
        <taxon>Dothideomycetes</taxon>
        <taxon>Pleosporomycetidae</taxon>
        <taxon>Pleosporales</taxon>
        <taxon>Lophiotremataceae</taxon>
        <taxon>Lophiotrema</taxon>
    </lineage>
</organism>